<dbReference type="eggNOG" id="COG0732">
    <property type="taxonomic scope" value="Bacteria"/>
</dbReference>
<dbReference type="SUPFAM" id="SSF116734">
    <property type="entry name" value="DNA methylase specificity domain"/>
    <property type="match status" value="2"/>
</dbReference>
<reference evidence="5 6" key="1">
    <citation type="journal article" date="2005" name="J. Bacteriol.">
        <title>Complete genome sequence and analysis of the multiresistant nosocomial pathogen Corynebacterium jeikeium K411, a lipid-requiring bacterium of the human skin flora.</title>
        <authorList>
            <person name="Tauch A."/>
            <person name="Kaiser O."/>
            <person name="Hain T."/>
            <person name="Goesmann A."/>
            <person name="Weisshaar B."/>
            <person name="Albersmeier A."/>
            <person name="Bekel T."/>
            <person name="Bischoff N."/>
            <person name="Brune I."/>
            <person name="Chakraborty T."/>
            <person name="Kalinowski J."/>
            <person name="Meyer F."/>
            <person name="Rupp O."/>
            <person name="Schneiker S."/>
            <person name="Viehoever P."/>
            <person name="Puehler A."/>
        </authorList>
    </citation>
    <scope>NUCLEOTIDE SEQUENCE [LARGE SCALE GENOMIC DNA]</scope>
    <source>
        <strain evidence="5 6">K411</strain>
    </source>
</reference>
<evidence type="ECO:0000313" key="6">
    <source>
        <dbReference type="Proteomes" id="UP000000545"/>
    </source>
</evidence>
<dbReference type="InterPro" id="IPR044946">
    <property type="entry name" value="Restrct_endonuc_typeI_TRD_sf"/>
</dbReference>
<dbReference type="KEGG" id="cjk:jk1253"/>
<dbReference type="GO" id="GO:0009307">
    <property type="term" value="P:DNA restriction-modification system"/>
    <property type="evidence" value="ECO:0007669"/>
    <property type="project" value="UniProtKB-KW"/>
</dbReference>
<feature type="domain" description="Type I restriction modification DNA specificity" evidence="4">
    <location>
        <begin position="216"/>
        <end position="372"/>
    </location>
</feature>
<dbReference type="HOGENOM" id="CLU_021095_0_1_11"/>
<evidence type="ECO:0000256" key="1">
    <source>
        <dbReference type="ARBA" id="ARBA00010923"/>
    </source>
</evidence>
<name>Q4JUT7_CORJK</name>
<dbReference type="InterPro" id="IPR052021">
    <property type="entry name" value="Type-I_RS_S_subunit"/>
</dbReference>
<dbReference type="Gene3D" id="1.10.287.1120">
    <property type="entry name" value="Bipartite methylase S protein"/>
    <property type="match status" value="1"/>
</dbReference>
<sequence>MTGDWIDTTIGELAVVTRGASPRPISSDRWFDDAGKVGWIRIADVNRSNGRELKVTSQRLSEDGILRSRFLDSGTLILSIAASVGIPVITQIPACIHDGFVALTSVNADQKFMLYLLKAAEGRLREAGQSGSQMNINSDIVRGLPVKIPADFAEQKAISSALWEKDDLISSLERLISKKQAIKQGMMQELLTGRTRLPGFSASWFSSTWGELALGISSGATPRRGVAEYWNGEIPWVTSTELKRGPVDSIPQSITTAGLRAANLRIWPAGTFLMAITGLEAAGTRGKCGLLSVAAATNQSCMAVAPGPDLDTEFLFYYYLHYGNDLAFKYVQGTKQQSYTAAIVKKLPIHLPSDVSEQQAIAQVLRDADHEIAALERCLESARNIKQGMMQELLTGRTRLPFEGESA</sequence>
<dbReference type="AlphaFoldDB" id="Q4JUT7"/>
<accession>Q4JUT7</accession>
<proteinExistence type="inferred from homology"/>
<evidence type="ECO:0000313" key="5">
    <source>
        <dbReference type="EMBL" id="CAI37420.1"/>
    </source>
</evidence>
<keyword evidence="6" id="KW-1185">Reference proteome</keyword>
<keyword evidence="3" id="KW-0238">DNA-binding</keyword>
<evidence type="ECO:0000256" key="2">
    <source>
        <dbReference type="ARBA" id="ARBA00022747"/>
    </source>
</evidence>
<feature type="domain" description="Type I restriction modification DNA specificity" evidence="4">
    <location>
        <begin position="4"/>
        <end position="174"/>
    </location>
</feature>
<dbReference type="Gene3D" id="3.90.220.20">
    <property type="entry name" value="DNA methylase specificity domains"/>
    <property type="match status" value="2"/>
</dbReference>
<evidence type="ECO:0000256" key="3">
    <source>
        <dbReference type="ARBA" id="ARBA00023125"/>
    </source>
</evidence>
<organism evidence="5 6">
    <name type="scientific">Corynebacterium jeikeium (strain K411)</name>
    <dbReference type="NCBI Taxonomy" id="306537"/>
    <lineage>
        <taxon>Bacteria</taxon>
        <taxon>Bacillati</taxon>
        <taxon>Actinomycetota</taxon>
        <taxon>Actinomycetes</taxon>
        <taxon>Mycobacteriales</taxon>
        <taxon>Corynebacteriaceae</taxon>
        <taxon>Corynebacterium</taxon>
    </lineage>
</organism>
<comment type="similarity">
    <text evidence="1">Belongs to the type-I restriction system S methylase family.</text>
</comment>
<evidence type="ECO:0000259" key="4">
    <source>
        <dbReference type="Pfam" id="PF01420"/>
    </source>
</evidence>
<dbReference type="RefSeq" id="WP_011273755.1">
    <property type="nucleotide sequence ID" value="NC_007164.1"/>
</dbReference>
<dbReference type="EMBL" id="CR931997">
    <property type="protein sequence ID" value="CAI37420.1"/>
    <property type="molecule type" value="Genomic_DNA"/>
</dbReference>
<dbReference type="CDD" id="cd17283">
    <property type="entry name" value="RMtype1_S_Hpy180ORF7835P_TRD2-CR2_like"/>
    <property type="match status" value="1"/>
</dbReference>
<dbReference type="OrthoDB" id="3197085at2"/>
<dbReference type="Proteomes" id="UP000000545">
    <property type="component" value="Chromosome"/>
</dbReference>
<gene>
    <name evidence="5" type="primary">hsdS2</name>
    <name evidence="5" type="ordered locus">jk1253</name>
</gene>
<dbReference type="REBASE" id="11139">
    <property type="entry name" value="S.CjeKORF1254P"/>
</dbReference>
<dbReference type="PANTHER" id="PTHR30408">
    <property type="entry name" value="TYPE-1 RESTRICTION ENZYME ECOKI SPECIFICITY PROTEIN"/>
    <property type="match status" value="1"/>
</dbReference>
<dbReference type="GO" id="GO:0003677">
    <property type="term" value="F:DNA binding"/>
    <property type="evidence" value="ECO:0007669"/>
    <property type="project" value="UniProtKB-KW"/>
</dbReference>
<protein>
    <submittedName>
        <fullName evidence="5">Putative DNA restriction-modification system, specificity subunit</fullName>
    </submittedName>
</protein>
<dbReference type="PANTHER" id="PTHR30408:SF12">
    <property type="entry name" value="TYPE I RESTRICTION ENZYME MJAVIII SPECIFICITY SUBUNIT"/>
    <property type="match status" value="1"/>
</dbReference>
<dbReference type="InterPro" id="IPR000055">
    <property type="entry name" value="Restrct_endonuc_typeI_TRD"/>
</dbReference>
<dbReference type="CDD" id="cd17271">
    <property type="entry name" value="RMtype1_S_NmaSCMORF606P_TRD2-CR2_like"/>
    <property type="match status" value="1"/>
</dbReference>
<dbReference type="STRING" id="306537.jk1253"/>
<dbReference type="Pfam" id="PF01420">
    <property type="entry name" value="Methylase_S"/>
    <property type="match status" value="2"/>
</dbReference>
<keyword evidence="2" id="KW-0680">Restriction system</keyword>